<dbReference type="InterPro" id="IPR020946">
    <property type="entry name" value="Flavin_mOase-like"/>
</dbReference>
<dbReference type="RefSeq" id="WP_153651859.1">
    <property type="nucleotide sequence ID" value="NZ_CP045737.1"/>
</dbReference>
<dbReference type="GO" id="GO:0050661">
    <property type="term" value="F:NADP binding"/>
    <property type="evidence" value="ECO:0007669"/>
    <property type="project" value="InterPro"/>
</dbReference>
<evidence type="ECO:0000256" key="4">
    <source>
        <dbReference type="ARBA" id="ARBA00023002"/>
    </source>
</evidence>
<keyword evidence="2" id="KW-0285">Flavoprotein</keyword>
<dbReference type="PANTHER" id="PTHR43539">
    <property type="entry name" value="FLAVIN-BINDING MONOOXYGENASE-LIKE PROTEIN (AFU_ORTHOLOGUE AFUA_4G09220)"/>
    <property type="match status" value="1"/>
</dbReference>
<dbReference type="PANTHER" id="PTHR43539:SF68">
    <property type="entry name" value="FLAVIN-BINDING MONOOXYGENASE-LIKE PROTEIN (AFU_ORTHOLOGUE AFUA_4G09220)"/>
    <property type="match status" value="1"/>
</dbReference>
<accession>A0A5Q2MDD8</accession>
<protein>
    <submittedName>
        <fullName evidence="5">SidA/IucD/PvdA family monooxygenase</fullName>
    </submittedName>
</protein>
<dbReference type="Proteomes" id="UP000392064">
    <property type="component" value="Chromosome"/>
</dbReference>
<proteinExistence type="inferred from homology"/>
<evidence type="ECO:0000313" key="6">
    <source>
        <dbReference type="Proteomes" id="UP000392064"/>
    </source>
</evidence>
<keyword evidence="3" id="KW-0274">FAD</keyword>
<organism evidence="5 6">
    <name type="scientific">Aeromicrobium yanjiei</name>
    <dbReference type="NCBI Taxonomy" id="2662028"/>
    <lineage>
        <taxon>Bacteria</taxon>
        <taxon>Bacillati</taxon>
        <taxon>Actinomycetota</taxon>
        <taxon>Actinomycetes</taxon>
        <taxon>Propionibacteriales</taxon>
        <taxon>Nocardioidaceae</taxon>
        <taxon>Aeromicrobium</taxon>
    </lineage>
</organism>
<comment type="similarity">
    <text evidence="1">Belongs to the FAD-binding monooxygenase family.</text>
</comment>
<evidence type="ECO:0000256" key="3">
    <source>
        <dbReference type="ARBA" id="ARBA00022827"/>
    </source>
</evidence>
<dbReference type="SUPFAM" id="SSF51905">
    <property type="entry name" value="FAD/NAD(P)-binding domain"/>
    <property type="match status" value="1"/>
</dbReference>
<name>A0A5Q2MDD8_9ACTN</name>
<dbReference type="KEGG" id="aef:GEV26_03970"/>
<dbReference type="AlphaFoldDB" id="A0A5Q2MDD8"/>
<evidence type="ECO:0000256" key="1">
    <source>
        <dbReference type="ARBA" id="ARBA00010139"/>
    </source>
</evidence>
<sequence length="620" mass="68255">MTVQDSSNQAEVVAAQQQAAAWLDALSAALAASDRDALESLFVTDGGWRDLLAFTWNLRQVHDNKAIADLFLATAPEIAPRDFAVSSNWPAPVPTLGEDGALVAIETFFSFSVVAGSAEGLVYLVPDPADASRLLGKTLLTRLVELDDAKPVWPPEGRFDAQHPGVRWSEHRAKQADYADRDPEVLIVGGGQWGIQTAAHLGRVGVDALVIDKLPNAGDCWRTRYESLFLHQPHNMLHFSLMPFPESFPEYLPKDKVADFVESYVKHLDINFWGGTELLSGRHLEDAGVWEVELRQADGSVRTMRPKHVMLATGGSDVPNIPDFPGLSEFQGEVLHSSEFRDGRDYAGKKVLVVGTGTSAHDFALDVVENGGQATMVQRSPLMVVDLETANQMYGVYRDRSLETRLVDFRFLAGAVFHQQRAGFQEFQKFIDVQDKHLHDGLANAGMETWGGEDGTGFYYGYLSQSKGGYYLNVGASDAIIAGKIGVMKLDDLERFDANGIVRADGTTEQYDVVILATAYRSISEGIKKYFGEELAEKVGPVWGFGPDGEMRNVLKPTPQEGFWILEGSIPMSRWHSPLMALFVKAEQLGLIPESFKDGNHLSRTPKEPVPALAPYWSGR</sequence>
<dbReference type="Pfam" id="PF00743">
    <property type="entry name" value="FMO-like"/>
    <property type="match status" value="1"/>
</dbReference>
<reference evidence="5 6" key="1">
    <citation type="submission" date="2019-11" db="EMBL/GenBank/DDBJ databases">
        <authorList>
            <person name="Li J."/>
        </authorList>
    </citation>
    <scope>NUCLEOTIDE SEQUENCE [LARGE SCALE GENOMIC DNA]</scope>
    <source>
        <strain evidence="5 6">MF47</strain>
    </source>
</reference>
<gene>
    <name evidence="5" type="ORF">GEV26_03970</name>
</gene>
<keyword evidence="6" id="KW-1185">Reference proteome</keyword>
<dbReference type="InterPro" id="IPR050982">
    <property type="entry name" value="Auxin_biosynth/cation_transpt"/>
</dbReference>
<dbReference type="Gene3D" id="3.50.50.60">
    <property type="entry name" value="FAD/NAD(P)-binding domain"/>
    <property type="match status" value="1"/>
</dbReference>
<evidence type="ECO:0000256" key="2">
    <source>
        <dbReference type="ARBA" id="ARBA00022630"/>
    </source>
</evidence>
<dbReference type="PRINTS" id="PR00411">
    <property type="entry name" value="PNDRDTASEI"/>
</dbReference>
<dbReference type="InterPro" id="IPR036188">
    <property type="entry name" value="FAD/NAD-bd_sf"/>
</dbReference>
<evidence type="ECO:0000313" key="5">
    <source>
        <dbReference type="EMBL" id="QGG40588.1"/>
    </source>
</evidence>
<dbReference type="EMBL" id="CP045737">
    <property type="protein sequence ID" value="QGG40588.1"/>
    <property type="molecule type" value="Genomic_DNA"/>
</dbReference>
<dbReference type="GO" id="GO:0004499">
    <property type="term" value="F:N,N-dimethylaniline monooxygenase activity"/>
    <property type="evidence" value="ECO:0007669"/>
    <property type="project" value="InterPro"/>
</dbReference>
<keyword evidence="4" id="KW-0560">Oxidoreductase</keyword>
<keyword evidence="5" id="KW-0503">Monooxygenase</keyword>
<dbReference type="GO" id="GO:0050660">
    <property type="term" value="F:flavin adenine dinucleotide binding"/>
    <property type="evidence" value="ECO:0007669"/>
    <property type="project" value="InterPro"/>
</dbReference>